<protein>
    <recommendedName>
        <fullName evidence="5">Major facilitator superfamily (MFS) profile domain-containing protein</fullName>
    </recommendedName>
</protein>
<evidence type="ECO:0000313" key="7">
    <source>
        <dbReference type="Proteomes" id="UP000307968"/>
    </source>
</evidence>
<evidence type="ECO:0000256" key="1">
    <source>
        <dbReference type="ARBA" id="ARBA00022692"/>
    </source>
</evidence>
<dbReference type="Proteomes" id="UP000307968">
    <property type="component" value="Chromosome"/>
</dbReference>
<dbReference type="EMBL" id="LR590463">
    <property type="protein sequence ID" value="VTP61138.1"/>
    <property type="molecule type" value="Genomic_DNA"/>
</dbReference>
<dbReference type="PROSITE" id="PS50850">
    <property type="entry name" value="MFS"/>
    <property type="match status" value="1"/>
</dbReference>
<dbReference type="AlphaFoldDB" id="A0A4U9HBK5"/>
<evidence type="ECO:0000256" key="4">
    <source>
        <dbReference type="SAM" id="Phobius"/>
    </source>
</evidence>
<sequence length="81" mass="8619">MTFASLSYPTSLRGVGVGFNQTLMRASSTLSLFLFPVLSAALGTGVFWVIALAPLVGLAALLLIRWEPAGYDVDAEDFRPA</sequence>
<proteinExistence type="predicted"/>
<organism evidence="6 7">
    <name type="scientific">Serratia rubidaea</name>
    <name type="common">Serratia marinorubra</name>
    <dbReference type="NCBI Taxonomy" id="61652"/>
    <lineage>
        <taxon>Bacteria</taxon>
        <taxon>Pseudomonadati</taxon>
        <taxon>Pseudomonadota</taxon>
        <taxon>Gammaproteobacteria</taxon>
        <taxon>Enterobacterales</taxon>
        <taxon>Yersiniaceae</taxon>
        <taxon>Serratia</taxon>
    </lineage>
</organism>
<accession>A0A4U9HBK5</accession>
<evidence type="ECO:0000256" key="2">
    <source>
        <dbReference type="ARBA" id="ARBA00022989"/>
    </source>
</evidence>
<keyword evidence="2 4" id="KW-1133">Transmembrane helix</keyword>
<dbReference type="InterPro" id="IPR036259">
    <property type="entry name" value="MFS_trans_sf"/>
</dbReference>
<evidence type="ECO:0000259" key="5">
    <source>
        <dbReference type="PROSITE" id="PS50850"/>
    </source>
</evidence>
<dbReference type="Gene3D" id="1.20.1250.20">
    <property type="entry name" value="MFS general substrate transporter like domains"/>
    <property type="match status" value="1"/>
</dbReference>
<dbReference type="InterPro" id="IPR020846">
    <property type="entry name" value="MFS_dom"/>
</dbReference>
<evidence type="ECO:0000256" key="3">
    <source>
        <dbReference type="ARBA" id="ARBA00023136"/>
    </source>
</evidence>
<name>A0A4U9HBK5_SERRU</name>
<evidence type="ECO:0000313" key="6">
    <source>
        <dbReference type="EMBL" id="VTP61138.1"/>
    </source>
</evidence>
<reference evidence="6 7" key="1">
    <citation type="submission" date="2019-05" db="EMBL/GenBank/DDBJ databases">
        <authorList>
            <consortium name="Pathogen Informatics"/>
        </authorList>
    </citation>
    <scope>NUCLEOTIDE SEQUENCE [LARGE SCALE GENOMIC DNA]</scope>
    <source>
        <strain evidence="6 7">NCTC12971</strain>
    </source>
</reference>
<feature type="transmembrane region" description="Helical" evidence="4">
    <location>
        <begin position="33"/>
        <end position="64"/>
    </location>
</feature>
<feature type="domain" description="Major facilitator superfamily (MFS) profile" evidence="5">
    <location>
        <begin position="1"/>
        <end position="69"/>
    </location>
</feature>
<dbReference type="GO" id="GO:0022857">
    <property type="term" value="F:transmembrane transporter activity"/>
    <property type="evidence" value="ECO:0007669"/>
    <property type="project" value="InterPro"/>
</dbReference>
<keyword evidence="1 4" id="KW-0812">Transmembrane</keyword>
<dbReference type="SUPFAM" id="SSF103473">
    <property type="entry name" value="MFS general substrate transporter"/>
    <property type="match status" value="1"/>
</dbReference>
<keyword evidence="3 4" id="KW-0472">Membrane</keyword>
<gene>
    <name evidence="6" type="ORF">NCTC12971_01646</name>
</gene>